<dbReference type="GO" id="GO:0005829">
    <property type="term" value="C:cytosol"/>
    <property type="evidence" value="ECO:0007669"/>
    <property type="project" value="TreeGrafter"/>
</dbReference>
<dbReference type="GO" id="GO:0005952">
    <property type="term" value="C:cAMP-dependent protein kinase complex"/>
    <property type="evidence" value="ECO:0007669"/>
    <property type="project" value="InterPro"/>
</dbReference>
<feature type="region of interest" description="Disordered" evidence="1">
    <location>
        <begin position="19"/>
        <end position="135"/>
    </location>
</feature>
<evidence type="ECO:0000259" key="2">
    <source>
        <dbReference type="PROSITE" id="PS50042"/>
    </source>
</evidence>
<dbReference type="InterPro" id="IPR018490">
    <property type="entry name" value="cNMP-bd_dom_sf"/>
</dbReference>
<dbReference type="CDD" id="cd00038">
    <property type="entry name" value="CAP_ED"/>
    <property type="match status" value="2"/>
</dbReference>
<dbReference type="GO" id="GO:0030552">
    <property type="term" value="F:cAMP binding"/>
    <property type="evidence" value="ECO:0007669"/>
    <property type="project" value="TreeGrafter"/>
</dbReference>
<dbReference type="GO" id="GO:0004862">
    <property type="term" value="F:cAMP-dependent protein kinase inhibitor activity"/>
    <property type="evidence" value="ECO:0007669"/>
    <property type="project" value="TreeGrafter"/>
</dbReference>
<dbReference type="SMART" id="SM00100">
    <property type="entry name" value="cNMP"/>
    <property type="match status" value="2"/>
</dbReference>
<dbReference type="EMBL" id="LR877146">
    <property type="protein sequence ID" value="CAD2213715.1"/>
    <property type="molecule type" value="Genomic_DNA"/>
</dbReference>
<dbReference type="InterPro" id="IPR000595">
    <property type="entry name" value="cNMP-bd_dom"/>
</dbReference>
<dbReference type="AlphaFoldDB" id="A0A7G2C2F6"/>
<evidence type="ECO:0000313" key="3">
    <source>
        <dbReference type="EMBL" id="CAD2213715.1"/>
    </source>
</evidence>
<dbReference type="Gene3D" id="2.60.120.10">
    <property type="entry name" value="Jelly Rolls"/>
    <property type="match status" value="2"/>
</dbReference>
<sequence length="598" mass="67192">MSNFDKIVANWLKKEENTTTLSTDTKKQILNNISHNLDTYRKLDKKQAEKQKKTEDENNHNNNKEDEAAKPEKEEEEREASLPPRPPAGKKTKQNNTTNKKKTTAPAPSTTKKSVQPVQGTRRSSGVKVDVKNVDYKFEKEVQKTLQEIETAPQQQTEQTVKPKSSKAPPLSSQAIDENENNNQETKFEAESSPEEVPLTHSDSFQHEKAALEQFSFGNNNNNTNDEDPQVTSFREDQEDEDNESPIPLDDREDTRRRTVQMHRTDMRTSVFDAAYSEGDSTTTVTETPKSKDNVKLISRALEDHFLFSFLDEADISKIAAVMDIKTFEAGEEILAKGNYDNYFYLLLSGVVESTNEENENESKTLTRGASFNDLALMYGTPSTVRLTATEFTKCATIDRRTYKIMISAAMEGRRQRYAQLLDTVPYLHALSAEERSRLAETLKKGIFHQGETLIAAGSRVHWIHILVEGTLTVTGDNGQHIATITEGECVGHIEFLFHHLSVATVTVSSPTATTAMLGRTVFEKVIGKGKEALLTEVQSGEGYEYYHTTMRGASRPPEDTEINETKNEAPDYLKATLGDADVADLIKSIREDEEYTI</sequence>
<dbReference type="Proteomes" id="UP000515908">
    <property type="component" value="Chromosome 02"/>
</dbReference>
<feature type="compositionally biased region" description="Basic and acidic residues" evidence="1">
    <location>
        <begin position="38"/>
        <end position="73"/>
    </location>
</feature>
<accession>A0A7G2C2F6</accession>
<organism evidence="3 4">
    <name type="scientific">Angomonas deanei</name>
    <dbReference type="NCBI Taxonomy" id="59799"/>
    <lineage>
        <taxon>Eukaryota</taxon>
        <taxon>Discoba</taxon>
        <taxon>Euglenozoa</taxon>
        <taxon>Kinetoplastea</taxon>
        <taxon>Metakinetoplastina</taxon>
        <taxon>Trypanosomatida</taxon>
        <taxon>Trypanosomatidae</taxon>
        <taxon>Strigomonadinae</taxon>
        <taxon>Angomonas</taxon>
    </lineage>
</organism>
<feature type="compositionally biased region" description="Polar residues" evidence="1">
    <location>
        <begin position="19"/>
        <end position="37"/>
    </location>
</feature>
<protein>
    <submittedName>
        <fullName evidence="3">Cyclic nucleotide-binding domain containing protein, putative</fullName>
    </submittedName>
</protein>
<dbReference type="PANTHER" id="PTHR11635:SF152">
    <property type="entry name" value="CAMP-DEPENDENT PROTEIN KINASE TYPE I REGULATORY SUBUNIT-RELATED"/>
    <property type="match status" value="1"/>
</dbReference>
<feature type="domain" description="Cyclic nucleotide-binding" evidence="2">
    <location>
        <begin position="307"/>
        <end position="424"/>
    </location>
</feature>
<reference evidence="3 4" key="1">
    <citation type="submission" date="2020-08" db="EMBL/GenBank/DDBJ databases">
        <authorList>
            <person name="Newling K."/>
            <person name="Davey J."/>
            <person name="Forrester S."/>
        </authorList>
    </citation>
    <scope>NUCLEOTIDE SEQUENCE [LARGE SCALE GENOMIC DNA]</scope>
    <source>
        <strain evidence="4">Crithidia deanei Carvalho (ATCC PRA-265)</strain>
    </source>
</reference>
<dbReference type="InterPro" id="IPR050503">
    <property type="entry name" value="cAMP-dep_PK_reg_su-like"/>
</dbReference>
<feature type="region of interest" description="Disordered" evidence="1">
    <location>
        <begin position="147"/>
        <end position="257"/>
    </location>
</feature>
<feature type="compositionally biased region" description="Polar residues" evidence="1">
    <location>
        <begin position="147"/>
        <end position="160"/>
    </location>
</feature>
<name>A0A7G2C2F6_9TRYP</name>
<feature type="compositionally biased region" description="Basic residues" evidence="1">
    <location>
        <begin position="88"/>
        <end position="103"/>
    </location>
</feature>
<dbReference type="PROSITE" id="PS50042">
    <property type="entry name" value="CNMP_BINDING_3"/>
    <property type="match status" value="2"/>
</dbReference>
<gene>
    <name evidence="3" type="ORF">ADEAN_000115800</name>
</gene>
<dbReference type="GO" id="GO:0034236">
    <property type="term" value="F:protein kinase A catalytic subunit binding"/>
    <property type="evidence" value="ECO:0007669"/>
    <property type="project" value="TreeGrafter"/>
</dbReference>
<evidence type="ECO:0000313" key="4">
    <source>
        <dbReference type="Proteomes" id="UP000515908"/>
    </source>
</evidence>
<keyword evidence="4" id="KW-1185">Reference proteome</keyword>
<proteinExistence type="predicted"/>
<feature type="compositionally biased region" description="Low complexity" evidence="1">
    <location>
        <begin position="104"/>
        <end position="114"/>
    </location>
</feature>
<dbReference type="VEuPathDB" id="TriTrypDB:ADEAN_000115800"/>
<dbReference type="InterPro" id="IPR014710">
    <property type="entry name" value="RmlC-like_jellyroll"/>
</dbReference>
<dbReference type="PANTHER" id="PTHR11635">
    <property type="entry name" value="CAMP-DEPENDENT PROTEIN KINASE REGULATORY CHAIN"/>
    <property type="match status" value="1"/>
</dbReference>
<dbReference type="Pfam" id="PF00027">
    <property type="entry name" value="cNMP_binding"/>
    <property type="match status" value="2"/>
</dbReference>
<feature type="compositionally biased region" description="Low complexity" evidence="1">
    <location>
        <begin position="162"/>
        <end position="173"/>
    </location>
</feature>
<feature type="domain" description="Cyclic nucleotide-binding" evidence="2">
    <location>
        <begin position="427"/>
        <end position="529"/>
    </location>
</feature>
<evidence type="ECO:0000256" key="1">
    <source>
        <dbReference type="SAM" id="MobiDB-lite"/>
    </source>
</evidence>
<dbReference type="SUPFAM" id="SSF51206">
    <property type="entry name" value="cAMP-binding domain-like"/>
    <property type="match status" value="2"/>
</dbReference>